<dbReference type="RefSeq" id="WP_194112713.1">
    <property type="nucleotide sequence ID" value="NZ_JADFFL010000006.1"/>
</dbReference>
<evidence type="ECO:0000313" key="1">
    <source>
        <dbReference type="EMBL" id="MBE9663483.1"/>
    </source>
</evidence>
<protein>
    <submittedName>
        <fullName evidence="1">Uncharacterized protein</fullName>
    </submittedName>
</protein>
<name>A0A929PX48_9SPHI</name>
<organism evidence="1 2">
    <name type="scientific">Mucilaginibacter myungsuensis</name>
    <dbReference type="NCBI Taxonomy" id="649104"/>
    <lineage>
        <taxon>Bacteria</taxon>
        <taxon>Pseudomonadati</taxon>
        <taxon>Bacteroidota</taxon>
        <taxon>Sphingobacteriia</taxon>
        <taxon>Sphingobacteriales</taxon>
        <taxon>Sphingobacteriaceae</taxon>
        <taxon>Mucilaginibacter</taxon>
    </lineage>
</organism>
<keyword evidence="2" id="KW-1185">Reference proteome</keyword>
<reference evidence="1" key="1">
    <citation type="submission" date="2020-10" db="EMBL/GenBank/DDBJ databases">
        <title>Mucilaginibacter mali sp. nov., isolated from rhizosphere soil of apple orchard.</title>
        <authorList>
            <person name="Lee J.-S."/>
            <person name="Kim H.S."/>
            <person name="Kim J.-S."/>
        </authorList>
    </citation>
    <scope>NUCLEOTIDE SEQUENCE</scope>
    <source>
        <strain evidence="1">KCTC 22746</strain>
    </source>
</reference>
<comment type="caution">
    <text evidence="1">The sequence shown here is derived from an EMBL/GenBank/DDBJ whole genome shotgun (WGS) entry which is preliminary data.</text>
</comment>
<evidence type="ECO:0000313" key="2">
    <source>
        <dbReference type="Proteomes" id="UP000622475"/>
    </source>
</evidence>
<accession>A0A929PX48</accession>
<dbReference type="EMBL" id="JADFFL010000006">
    <property type="protein sequence ID" value="MBE9663483.1"/>
    <property type="molecule type" value="Genomic_DNA"/>
</dbReference>
<gene>
    <name evidence="1" type="ORF">IRJ16_16465</name>
</gene>
<dbReference type="Proteomes" id="UP000622475">
    <property type="component" value="Unassembled WGS sequence"/>
</dbReference>
<sequence length="71" mass="8482">MSKIEEDNRERRTEDFKEMAKNADDALVIPDIFFDEDLKEWEWKTDDEQEKETKKAGAHNPPDPACFFINY</sequence>
<dbReference type="AlphaFoldDB" id="A0A929PX48"/>
<proteinExistence type="predicted"/>